<keyword evidence="4 8" id="KW-0812">Transmembrane</keyword>
<keyword evidence="3" id="KW-1003">Cell membrane</keyword>
<proteinExistence type="inferred from homology"/>
<dbReference type="GO" id="GO:0008360">
    <property type="term" value="P:regulation of cell shape"/>
    <property type="evidence" value="ECO:0007669"/>
    <property type="project" value="UniProtKB-KW"/>
</dbReference>
<keyword evidence="5" id="KW-0133">Cell shape</keyword>
<dbReference type="InterPro" id="IPR007227">
    <property type="entry name" value="Cell_shape_determining_MreD"/>
</dbReference>
<evidence type="ECO:0000256" key="6">
    <source>
        <dbReference type="ARBA" id="ARBA00022989"/>
    </source>
</evidence>
<dbReference type="Pfam" id="PF04093">
    <property type="entry name" value="MreD"/>
    <property type="match status" value="1"/>
</dbReference>
<accession>A0A3G2R7B7</accession>
<keyword evidence="10" id="KW-1185">Reference proteome</keyword>
<organism evidence="9 10">
    <name type="scientific">Biomaibacter acetigenes</name>
    <dbReference type="NCBI Taxonomy" id="2316383"/>
    <lineage>
        <taxon>Bacteria</taxon>
        <taxon>Bacillati</taxon>
        <taxon>Bacillota</taxon>
        <taxon>Clostridia</taxon>
        <taxon>Thermosediminibacterales</taxon>
        <taxon>Tepidanaerobacteraceae</taxon>
        <taxon>Biomaibacter</taxon>
    </lineage>
</organism>
<evidence type="ECO:0000256" key="2">
    <source>
        <dbReference type="ARBA" id="ARBA00007776"/>
    </source>
</evidence>
<dbReference type="EMBL" id="CP033169">
    <property type="protein sequence ID" value="AYO30978.1"/>
    <property type="molecule type" value="Genomic_DNA"/>
</dbReference>
<dbReference type="NCBIfam" id="TIGR03426">
    <property type="entry name" value="shape_MreD"/>
    <property type="match status" value="1"/>
</dbReference>
<reference evidence="9 10" key="1">
    <citation type="submission" date="2018-10" db="EMBL/GenBank/DDBJ databases">
        <authorList>
            <person name="Zhang X."/>
        </authorList>
    </citation>
    <scope>NUCLEOTIDE SEQUENCE [LARGE SCALE GENOMIC DNA]</scope>
    <source>
        <strain evidence="9 10">SK-G1</strain>
    </source>
</reference>
<protein>
    <submittedName>
        <fullName evidence="9">Rod shape-determining protein MreD</fullName>
    </submittedName>
</protein>
<name>A0A3G2R7B7_9FIRM</name>
<sequence>MRMMAYVFIMVILLVFQSTVMELFKIGGIKPDLPLVFALCCSLVKGENMGAFMGFVNGILEDIVYGRFLGFNALIKFLTGYIQGYFTRDIFKGPAIITMSLTFLGTLVYNIIFIFLSLIFKEITNPWYFFTPIVLPSALFNMIISPFVYYAIVKIERFFDYYFNVKY</sequence>
<keyword evidence="6 8" id="KW-1133">Transmembrane helix</keyword>
<dbReference type="AlphaFoldDB" id="A0A3G2R7B7"/>
<keyword evidence="7 8" id="KW-0472">Membrane</keyword>
<evidence type="ECO:0000256" key="8">
    <source>
        <dbReference type="SAM" id="Phobius"/>
    </source>
</evidence>
<evidence type="ECO:0000313" key="10">
    <source>
        <dbReference type="Proteomes" id="UP000280960"/>
    </source>
</evidence>
<feature type="transmembrane region" description="Helical" evidence="8">
    <location>
        <begin position="126"/>
        <end position="152"/>
    </location>
</feature>
<evidence type="ECO:0000313" key="9">
    <source>
        <dbReference type="EMBL" id="AYO30978.1"/>
    </source>
</evidence>
<dbReference type="Proteomes" id="UP000280960">
    <property type="component" value="Chromosome"/>
</dbReference>
<comment type="similarity">
    <text evidence="2">Belongs to the MreD family.</text>
</comment>
<comment type="subcellular location">
    <subcellularLocation>
        <location evidence="1">Cell membrane</location>
        <topology evidence="1">Multi-pass membrane protein</topology>
    </subcellularLocation>
</comment>
<evidence type="ECO:0000256" key="5">
    <source>
        <dbReference type="ARBA" id="ARBA00022960"/>
    </source>
</evidence>
<dbReference type="PIRSF" id="PIRSF037497">
    <property type="entry name" value="MreD_Clostridium/Treponema_prd"/>
    <property type="match status" value="1"/>
</dbReference>
<feature type="transmembrane region" description="Helical" evidence="8">
    <location>
        <begin position="94"/>
        <end position="120"/>
    </location>
</feature>
<dbReference type="GO" id="GO:0005886">
    <property type="term" value="C:plasma membrane"/>
    <property type="evidence" value="ECO:0007669"/>
    <property type="project" value="UniProtKB-SubCell"/>
</dbReference>
<gene>
    <name evidence="9" type="primary">mreD</name>
    <name evidence="9" type="ORF">D2962_10495</name>
</gene>
<dbReference type="InterPro" id="IPR017225">
    <property type="entry name" value="Cell_shape_determin_MreD_prd"/>
</dbReference>
<evidence type="ECO:0000256" key="7">
    <source>
        <dbReference type="ARBA" id="ARBA00023136"/>
    </source>
</evidence>
<evidence type="ECO:0000256" key="4">
    <source>
        <dbReference type="ARBA" id="ARBA00022692"/>
    </source>
</evidence>
<evidence type="ECO:0000256" key="1">
    <source>
        <dbReference type="ARBA" id="ARBA00004651"/>
    </source>
</evidence>
<dbReference type="KEGG" id="bacg:D2962_10495"/>
<feature type="transmembrane region" description="Helical" evidence="8">
    <location>
        <begin position="63"/>
        <end position="82"/>
    </location>
</feature>
<evidence type="ECO:0000256" key="3">
    <source>
        <dbReference type="ARBA" id="ARBA00022475"/>
    </source>
</evidence>